<dbReference type="InterPro" id="IPR056594">
    <property type="entry name" value="AT5G49610-like_b-prop"/>
</dbReference>
<reference evidence="2 3" key="2">
    <citation type="submission" date="2024-10" db="EMBL/GenBank/DDBJ databases">
        <authorList>
            <person name="Ryan C."/>
        </authorList>
    </citation>
    <scope>NUCLEOTIDE SEQUENCE [LARGE SCALE GENOMIC DNA]</scope>
</reference>
<dbReference type="Proteomes" id="UP001497457">
    <property type="component" value="Chromosome 8b"/>
</dbReference>
<keyword evidence="3" id="KW-1185">Reference proteome</keyword>
<sequence length="404" mass="45789">MASPVRPVLPRLEPPASLRQPAALTDDLLQEIFLRIASPADLARTSTACISFSRLIADPSFLRRYHSTHPPLLLGFLSDDYGGREIFKPVEAPHPNSAAARALASALNFSFNDYLPPARWKPWYIQDVRHGRVLFSSRCDDKNVLPDLAVCDPLSRGSLLLPPMPEQFVQGHIFRRSDAVFYPSADATLFRVMVVVHSLTKLLVFVFNSTSSSWGVGSSTSWDSLSLSRCPIMCELPCHVYGCFYWKLHWMYKFSNNPMNGNKLLKLDMTTMEFSTVDLPPDHDEQSILVVEEGEGRIGIISHKWHGTHLNYYSSMQNLSQMANQWQMNNIIPVPVQDNLSLFRSAQGYIFLIGDSNAQDTVGMACFSLEIKSLKIERVSRMKMYELRNFPYFGFPPSMSLRRI</sequence>
<dbReference type="PANTHER" id="PTHR31264:SF3">
    <property type="entry name" value="OS07G0554100 PROTEIN"/>
    <property type="match status" value="1"/>
</dbReference>
<reference evidence="3" key="1">
    <citation type="submission" date="2024-06" db="EMBL/GenBank/DDBJ databases">
        <authorList>
            <person name="Ryan C."/>
        </authorList>
    </citation>
    <scope>NUCLEOTIDE SEQUENCE [LARGE SCALE GENOMIC DNA]</scope>
</reference>
<gene>
    <name evidence="2" type="ORF">URODEC1_LOCUS111499</name>
</gene>
<proteinExistence type="predicted"/>
<dbReference type="InterPro" id="IPR036047">
    <property type="entry name" value="F-box-like_dom_sf"/>
</dbReference>
<protein>
    <recommendedName>
        <fullName evidence="1">F-box protein AT5G49610-like beta-propeller domain-containing protein</fullName>
    </recommendedName>
</protein>
<feature type="domain" description="F-box protein AT5G49610-like beta-propeller" evidence="1">
    <location>
        <begin position="125"/>
        <end position="284"/>
    </location>
</feature>
<organism evidence="2 3">
    <name type="scientific">Urochloa decumbens</name>
    <dbReference type="NCBI Taxonomy" id="240449"/>
    <lineage>
        <taxon>Eukaryota</taxon>
        <taxon>Viridiplantae</taxon>
        <taxon>Streptophyta</taxon>
        <taxon>Embryophyta</taxon>
        <taxon>Tracheophyta</taxon>
        <taxon>Spermatophyta</taxon>
        <taxon>Magnoliopsida</taxon>
        <taxon>Liliopsida</taxon>
        <taxon>Poales</taxon>
        <taxon>Poaceae</taxon>
        <taxon>PACMAD clade</taxon>
        <taxon>Panicoideae</taxon>
        <taxon>Panicodae</taxon>
        <taxon>Paniceae</taxon>
        <taxon>Melinidinae</taxon>
        <taxon>Urochloa</taxon>
    </lineage>
</organism>
<accession>A0ABC9G2Q2</accession>
<dbReference type="Pfam" id="PF23635">
    <property type="entry name" value="Beta-prop_AT5G49610-like"/>
    <property type="match status" value="1"/>
</dbReference>
<evidence type="ECO:0000259" key="1">
    <source>
        <dbReference type="Pfam" id="PF23635"/>
    </source>
</evidence>
<evidence type="ECO:0000313" key="2">
    <source>
        <dbReference type="EMBL" id="CAL5086269.1"/>
    </source>
</evidence>
<dbReference type="AlphaFoldDB" id="A0ABC9G2Q2"/>
<dbReference type="EMBL" id="OZ075118">
    <property type="protein sequence ID" value="CAL5086269.1"/>
    <property type="molecule type" value="Genomic_DNA"/>
</dbReference>
<dbReference type="SUPFAM" id="SSF81383">
    <property type="entry name" value="F-box domain"/>
    <property type="match status" value="1"/>
</dbReference>
<evidence type="ECO:0000313" key="3">
    <source>
        <dbReference type="Proteomes" id="UP001497457"/>
    </source>
</evidence>
<name>A0ABC9G2Q2_9POAL</name>
<dbReference type="PANTHER" id="PTHR31264">
    <property type="entry name" value="OS07G0554500 PROTEIN-RELATED"/>
    <property type="match status" value="1"/>
</dbReference>